<dbReference type="HOGENOM" id="CLU_097259_0_0_1"/>
<name>A0A0C3PEV2_PISTI</name>
<proteinExistence type="predicted"/>
<feature type="compositionally biased region" description="Low complexity" evidence="1">
    <location>
        <begin position="95"/>
        <end position="114"/>
    </location>
</feature>
<reference evidence="2 3" key="1">
    <citation type="submission" date="2014-04" db="EMBL/GenBank/DDBJ databases">
        <authorList>
            <consortium name="DOE Joint Genome Institute"/>
            <person name="Kuo A."/>
            <person name="Kohler A."/>
            <person name="Costa M.D."/>
            <person name="Nagy L.G."/>
            <person name="Floudas D."/>
            <person name="Copeland A."/>
            <person name="Barry K.W."/>
            <person name="Cichocki N."/>
            <person name="Veneault-Fourrey C."/>
            <person name="LaButti K."/>
            <person name="Lindquist E.A."/>
            <person name="Lipzen A."/>
            <person name="Lundell T."/>
            <person name="Morin E."/>
            <person name="Murat C."/>
            <person name="Sun H."/>
            <person name="Tunlid A."/>
            <person name="Henrissat B."/>
            <person name="Grigoriev I.V."/>
            <person name="Hibbett D.S."/>
            <person name="Martin F."/>
            <person name="Nordberg H.P."/>
            <person name="Cantor M.N."/>
            <person name="Hua S.X."/>
        </authorList>
    </citation>
    <scope>NUCLEOTIDE SEQUENCE [LARGE SCALE GENOMIC DNA]</scope>
    <source>
        <strain evidence="2 3">Marx 270</strain>
    </source>
</reference>
<dbReference type="EMBL" id="KN831963">
    <property type="protein sequence ID" value="KIO06399.1"/>
    <property type="molecule type" value="Genomic_DNA"/>
</dbReference>
<evidence type="ECO:0000313" key="3">
    <source>
        <dbReference type="Proteomes" id="UP000054217"/>
    </source>
</evidence>
<feature type="compositionally biased region" description="Low complexity" evidence="1">
    <location>
        <begin position="121"/>
        <end position="147"/>
    </location>
</feature>
<dbReference type="Proteomes" id="UP000054217">
    <property type="component" value="Unassembled WGS sequence"/>
</dbReference>
<feature type="compositionally biased region" description="Polar residues" evidence="1">
    <location>
        <begin position="197"/>
        <end position="207"/>
    </location>
</feature>
<evidence type="ECO:0000256" key="1">
    <source>
        <dbReference type="SAM" id="MobiDB-lite"/>
    </source>
</evidence>
<sequence length="250" mass="26616">MGFQDDWVRQAKDLAICEGGVNSAPGGGGSDENMIIDMQPHSHPYSDSPITPEESAMSILSSPRSSSHNHHHNTTIAMDDHNTREHTMSPPPSATPFSIPASTTITTTSSSSTSPSPPPSSSTSSMAPSAAYPPAIYFSPATPSSEAPTPPSHDYGFREQEHELCAGPSHHHHHQHGITTMERSSGVSVSESRHNDTLPTGSSSISMGKSCLPPSPCSSGPGRKQRFTMGPRVDCMKCRMGVKGHWVHLD</sequence>
<dbReference type="STRING" id="870435.A0A0C3PEV2"/>
<reference evidence="3" key="2">
    <citation type="submission" date="2015-01" db="EMBL/GenBank/DDBJ databases">
        <title>Evolutionary Origins and Diversification of the Mycorrhizal Mutualists.</title>
        <authorList>
            <consortium name="DOE Joint Genome Institute"/>
            <consortium name="Mycorrhizal Genomics Consortium"/>
            <person name="Kohler A."/>
            <person name="Kuo A."/>
            <person name="Nagy L.G."/>
            <person name="Floudas D."/>
            <person name="Copeland A."/>
            <person name="Barry K.W."/>
            <person name="Cichocki N."/>
            <person name="Veneault-Fourrey C."/>
            <person name="LaButti K."/>
            <person name="Lindquist E.A."/>
            <person name="Lipzen A."/>
            <person name="Lundell T."/>
            <person name="Morin E."/>
            <person name="Murat C."/>
            <person name="Riley R."/>
            <person name="Ohm R."/>
            <person name="Sun H."/>
            <person name="Tunlid A."/>
            <person name="Henrissat B."/>
            <person name="Grigoriev I.V."/>
            <person name="Hibbett D.S."/>
            <person name="Martin F."/>
        </authorList>
    </citation>
    <scope>NUCLEOTIDE SEQUENCE [LARGE SCALE GENOMIC DNA]</scope>
    <source>
        <strain evidence="3">Marx 270</strain>
    </source>
</reference>
<evidence type="ECO:0000313" key="2">
    <source>
        <dbReference type="EMBL" id="KIO06399.1"/>
    </source>
</evidence>
<keyword evidence="3" id="KW-1185">Reference proteome</keyword>
<feature type="region of interest" description="Disordered" evidence="1">
    <location>
        <begin position="40"/>
        <end position="225"/>
    </location>
</feature>
<gene>
    <name evidence="2" type="ORF">M404DRAFT_999054</name>
</gene>
<feature type="compositionally biased region" description="Low complexity" evidence="1">
    <location>
        <begin position="55"/>
        <end position="66"/>
    </location>
</feature>
<accession>A0A0C3PEV2</accession>
<organism evidence="2 3">
    <name type="scientific">Pisolithus tinctorius Marx 270</name>
    <dbReference type="NCBI Taxonomy" id="870435"/>
    <lineage>
        <taxon>Eukaryota</taxon>
        <taxon>Fungi</taxon>
        <taxon>Dikarya</taxon>
        <taxon>Basidiomycota</taxon>
        <taxon>Agaricomycotina</taxon>
        <taxon>Agaricomycetes</taxon>
        <taxon>Agaricomycetidae</taxon>
        <taxon>Boletales</taxon>
        <taxon>Sclerodermatineae</taxon>
        <taxon>Pisolithaceae</taxon>
        <taxon>Pisolithus</taxon>
    </lineage>
</organism>
<feature type="compositionally biased region" description="Basic and acidic residues" evidence="1">
    <location>
        <begin position="155"/>
        <end position="164"/>
    </location>
</feature>
<dbReference type="AlphaFoldDB" id="A0A0C3PEV2"/>
<protein>
    <submittedName>
        <fullName evidence="2">Uncharacterized protein</fullName>
    </submittedName>
</protein>
<dbReference type="InParanoid" id="A0A0C3PEV2"/>
<feature type="compositionally biased region" description="Basic and acidic residues" evidence="1">
    <location>
        <begin position="78"/>
        <end position="87"/>
    </location>
</feature>